<feature type="region of interest" description="Disordered" evidence="2">
    <location>
        <begin position="334"/>
        <end position="358"/>
    </location>
</feature>
<protein>
    <submittedName>
        <fullName evidence="3">U3 small nucleolar ribonucleoprotein protein LCP5</fullName>
    </submittedName>
</protein>
<dbReference type="GO" id="GO:0032040">
    <property type="term" value="C:small-subunit processome"/>
    <property type="evidence" value="ECO:0007669"/>
    <property type="project" value="TreeGrafter"/>
</dbReference>
<accession>A0A8B6GWW8</accession>
<evidence type="ECO:0000313" key="3">
    <source>
        <dbReference type="EMBL" id="VDI70787.1"/>
    </source>
</evidence>
<comment type="caution">
    <text evidence="3">The sequence shown here is derived from an EMBL/GenBank/DDBJ whole genome shotgun (WGS) entry which is preliminary data.</text>
</comment>
<dbReference type="Proteomes" id="UP000596742">
    <property type="component" value="Unassembled WGS sequence"/>
</dbReference>
<evidence type="ECO:0000256" key="1">
    <source>
        <dbReference type="ARBA" id="ARBA00010979"/>
    </source>
</evidence>
<sequence>MLTWMRIRVCSLGCDQIVCSLGCDQIVCFLGCDQIMQIVCSLGCDQIVCSLGCDQNMTEVPKALELMSDLRSKTQDVINHTDNILKKAKEGQFDTSKGISFLETKYQLLLSYLIDSTFLFHKKTSSQSISGDPSIERLVEIRTVLEKMRPIDQKLKYQIDKVIKTATTGGTDEADPLRFKANPNNFTNKLEDEDESGTDEDNETKSTNKSKVYVPPRLTPVHYDLDETVKDKESKAIERAKKRALSSSILKELRDEYYEGPEEVKESIDLHRFKANKKAKERTEYEEERMMRMSISKKDKNAMRKLGTLSSLNNLTQFDDISILDDERQGEFSMEKGKKRKFNSKGKKGKKGGQYSEPHCEKDLGKQLHLICGSTIYYSGCCPVT</sequence>
<keyword evidence="4" id="KW-1185">Reference proteome</keyword>
<name>A0A8B6GWW8_MYTGA</name>
<organism evidence="3 4">
    <name type="scientific">Mytilus galloprovincialis</name>
    <name type="common">Mediterranean mussel</name>
    <dbReference type="NCBI Taxonomy" id="29158"/>
    <lineage>
        <taxon>Eukaryota</taxon>
        <taxon>Metazoa</taxon>
        <taxon>Spiralia</taxon>
        <taxon>Lophotrochozoa</taxon>
        <taxon>Mollusca</taxon>
        <taxon>Bivalvia</taxon>
        <taxon>Autobranchia</taxon>
        <taxon>Pteriomorphia</taxon>
        <taxon>Mytilida</taxon>
        <taxon>Mytiloidea</taxon>
        <taxon>Mytilidae</taxon>
        <taxon>Mytilinae</taxon>
        <taxon>Mytilus</taxon>
    </lineage>
</organism>
<feature type="compositionally biased region" description="Acidic residues" evidence="2">
    <location>
        <begin position="191"/>
        <end position="202"/>
    </location>
</feature>
<gene>
    <name evidence="3" type="ORF">MGAL_10B052556</name>
</gene>
<evidence type="ECO:0000256" key="2">
    <source>
        <dbReference type="SAM" id="MobiDB-lite"/>
    </source>
</evidence>
<reference evidence="3" key="1">
    <citation type="submission" date="2018-11" db="EMBL/GenBank/DDBJ databases">
        <authorList>
            <person name="Alioto T."/>
            <person name="Alioto T."/>
        </authorList>
    </citation>
    <scope>NUCLEOTIDE SEQUENCE</scope>
</reference>
<dbReference type="EMBL" id="UYJE01009181">
    <property type="protein sequence ID" value="VDI70787.1"/>
    <property type="molecule type" value="Genomic_DNA"/>
</dbReference>
<keyword evidence="3" id="KW-0687">Ribonucleoprotein</keyword>
<dbReference type="OrthoDB" id="203440at2759"/>
<dbReference type="InterPro" id="IPR007146">
    <property type="entry name" value="Sas10/Utp3/C1D"/>
</dbReference>
<feature type="compositionally biased region" description="Basic residues" evidence="2">
    <location>
        <begin position="337"/>
        <end position="351"/>
    </location>
</feature>
<feature type="region of interest" description="Disordered" evidence="2">
    <location>
        <begin position="172"/>
        <end position="211"/>
    </location>
</feature>
<evidence type="ECO:0000313" key="4">
    <source>
        <dbReference type="Proteomes" id="UP000596742"/>
    </source>
</evidence>
<dbReference type="GO" id="GO:0000462">
    <property type="term" value="P:maturation of SSU-rRNA from tricistronic rRNA transcript (SSU-rRNA, 5.8S rRNA, LSU-rRNA)"/>
    <property type="evidence" value="ECO:0007669"/>
    <property type="project" value="TreeGrafter"/>
</dbReference>
<comment type="similarity">
    <text evidence="1">Belongs to the SAS10 family.</text>
</comment>
<dbReference type="PANTHER" id="PTHR13237">
    <property type="entry name" value="SOMETHING ABOUT SILENCING PROTEIN 10-RELATED"/>
    <property type="match status" value="1"/>
</dbReference>
<dbReference type="Pfam" id="PF04000">
    <property type="entry name" value="Sas10_Utp3"/>
    <property type="match status" value="1"/>
</dbReference>
<dbReference type="PANTHER" id="PTHR13237:SF9">
    <property type="entry name" value="NEUROGUIDIN"/>
    <property type="match status" value="1"/>
</dbReference>
<proteinExistence type="inferred from homology"/>
<dbReference type="AlphaFoldDB" id="A0A8B6GWW8"/>